<feature type="transmembrane region" description="Helical" evidence="6">
    <location>
        <begin position="225"/>
        <end position="242"/>
    </location>
</feature>
<accession>A0A084H4G9</accession>
<evidence type="ECO:0000256" key="2">
    <source>
        <dbReference type="ARBA" id="ARBA00022475"/>
    </source>
</evidence>
<evidence type="ECO:0000313" key="7">
    <source>
        <dbReference type="EMBL" id="KEZ54481.1"/>
    </source>
</evidence>
<dbReference type="Pfam" id="PF01943">
    <property type="entry name" value="Polysacc_synt"/>
    <property type="match status" value="1"/>
</dbReference>
<feature type="transmembrane region" description="Helical" evidence="6">
    <location>
        <begin position="7"/>
        <end position="29"/>
    </location>
</feature>
<dbReference type="PANTHER" id="PTHR30250:SF26">
    <property type="entry name" value="PSMA PROTEIN"/>
    <property type="match status" value="1"/>
</dbReference>
<feature type="transmembrane region" description="Helical" evidence="6">
    <location>
        <begin position="314"/>
        <end position="336"/>
    </location>
</feature>
<feature type="transmembrane region" description="Helical" evidence="6">
    <location>
        <begin position="459"/>
        <end position="482"/>
    </location>
</feature>
<feature type="transmembrane region" description="Helical" evidence="6">
    <location>
        <begin position="41"/>
        <end position="64"/>
    </location>
</feature>
<reference evidence="7 8" key="1">
    <citation type="journal article" date="2005" name="Int. J. Syst. Evol. Microbiol.">
        <title>Bacillus cibi sp. nov., isolated from jeotgal, a traditional Korean fermented seafood.</title>
        <authorList>
            <person name="Yoon J.H."/>
            <person name="Lee C.H."/>
            <person name="Oh T.K."/>
        </authorList>
    </citation>
    <scope>NUCLEOTIDE SEQUENCE [LARGE SCALE GENOMIC DNA]</scope>
    <source>
        <strain evidence="7 8">DSM 16189</strain>
    </source>
</reference>
<feature type="transmembrane region" description="Helical" evidence="6">
    <location>
        <begin position="432"/>
        <end position="453"/>
    </location>
</feature>
<feature type="transmembrane region" description="Helical" evidence="6">
    <location>
        <begin position="377"/>
        <end position="393"/>
    </location>
</feature>
<evidence type="ECO:0000256" key="1">
    <source>
        <dbReference type="ARBA" id="ARBA00004651"/>
    </source>
</evidence>
<feature type="transmembrane region" description="Helical" evidence="6">
    <location>
        <begin position="399"/>
        <end position="420"/>
    </location>
</feature>
<feature type="transmembrane region" description="Helical" evidence="6">
    <location>
        <begin position="342"/>
        <end position="365"/>
    </location>
</feature>
<comment type="subcellular location">
    <subcellularLocation>
        <location evidence="1">Cell membrane</location>
        <topology evidence="1">Multi-pass membrane protein</topology>
    </subcellularLocation>
</comment>
<dbReference type="InterPro" id="IPR050833">
    <property type="entry name" value="Poly_Biosynth_Transport"/>
</dbReference>
<keyword evidence="4 6" id="KW-1133">Transmembrane helix</keyword>
<proteinExistence type="predicted"/>
<keyword evidence="2" id="KW-1003">Cell membrane</keyword>
<keyword evidence="8" id="KW-1185">Reference proteome</keyword>
<feature type="transmembrane region" description="Helical" evidence="6">
    <location>
        <begin position="85"/>
        <end position="108"/>
    </location>
</feature>
<evidence type="ECO:0000256" key="5">
    <source>
        <dbReference type="ARBA" id="ARBA00023136"/>
    </source>
</evidence>
<evidence type="ECO:0000256" key="6">
    <source>
        <dbReference type="SAM" id="Phobius"/>
    </source>
</evidence>
<keyword evidence="3 6" id="KW-0812">Transmembrane</keyword>
<dbReference type="AlphaFoldDB" id="A0A084H4G9"/>
<comment type="caution">
    <text evidence="7">The sequence shown here is derived from an EMBL/GenBank/DDBJ whole genome shotgun (WGS) entry which is preliminary data.</text>
</comment>
<evidence type="ECO:0000256" key="4">
    <source>
        <dbReference type="ARBA" id="ARBA00022989"/>
    </source>
</evidence>
<dbReference type="OrthoDB" id="5751261at2"/>
<dbReference type="PANTHER" id="PTHR30250">
    <property type="entry name" value="PST FAMILY PREDICTED COLANIC ACID TRANSPORTER"/>
    <property type="match status" value="1"/>
</dbReference>
<feature type="transmembrane region" description="Helical" evidence="6">
    <location>
        <begin position="248"/>
        <end position="265"/>
    </location>
</feature>
<name>A0A084H4G9_METID</name>
<dbReference type="GO" id="GO:0005886">
    <property type="term" value="C:plasma membrane"/>
    <property type="evidence" value="ECO:0007669"/>
    <property type="project" value="UniProtKB-SubCell"/>
</dbReference>
<keyword evidence="5 6" id="KW-0472">Membrane</keyword>
<feature type="transmembrane region" description="Helical" evidence="6">
    <location>
        <begin position="128"/>
        <end position="149"/>
    </location>
</feature>
<evidence type="ECO:0000313" key="8">
    <source>
        <dbReference type="Proteomes" id="UP000028549"/>
    </source>
</evidence>
<dbReference type="RefSeq" id="WP_029565758.1">
    <property type="nucleotide sequence ID" value="NZ_JNVC02000001.1"/>
</dbReference>
<protein>
    <submittedName>
        <fullName evidence="7">Uncharacterized protein</fullName>
    </submittedName>
</protein>
<gene>
    <name evidence="7" type="ORF">GS18_0206140</name>
</gene>
<feature type="transmembrane region" description="Helical" evidence="6">
    <location>
        <begin position="186"/>
        <end position="205"/>
    </location>
</feature>
<sequence>MNKEYKYGAILSYTLIFLGNIIGIIYTPIMLRMLGQAEYGLYSLVGSIIVTFSLIDLGFGNACIRYVSKYRALGNKYEEFNLNGLFLIINIILSIITIFVGLIFFTYIENIFSNSLTISELQSFKIMFIILIINLSLSFPLSIFSSIITSYERFIFPKILLIIRTLLNPIIILCILSFDYGAVEMVIAHSILNLFFNLFNVYYCVIYLKTAFMFKSFNKKLIKEISIYSLFIFIGIIVDKIYWSTGQIVLGVYSGTLIVSIYAIASQFNMYYMQFSTAISGMFLPRLTTMVTNKTDSVNLTDIFIKVGRIQFSIIALVFLLFLLFGKEFIGVWAGIQYTDAYVIALILIGPYTIPLIQNIGLSILQAKNLHKFRSSILLLIAIGNLIISIPLIKGFGGIGAATATAISMIIGNIFIMNFYYHIKLKINIPKFWYEIGSMCVPMLPVLLFGILLNSILPVGILCLIIKILLFISLYCTSVYFWGLKKYEQELLSSPFRKLFNIIINFNKKELYFNKEL</sequence>
<dbReference type="Proteomes" id="UP000028549">
    <property type="component" value="Unassembled WGS sequence"/>
</dbReference>
<dbReference type="InterPro" id="IPR002797">
    <property type="entry name" value="Polysacc_synth"/>
</dbReference>
<dbReference type="EMBL" id="JNVC02000001">
    <property type="protein sequence ID" value="KEZ54481.1"/>
    <property type="molecule type" value="Genomic_DNA"/>
</dbReference>
<dbReference type="STRING" id="246786.GS18_0206140"/>
<feature type="transmembrane region" description="Helical" evidence="6">
    <location>
        <begin position="161"/>
        <end position="180"/>
    </location>
</feature>
<evidence type="ECO:0000256" key="3">
    <source>
        <dbReference type="ARBA" id="ARBA00022692"/>
    </source>
</evidence>
<organism evidence="7 8">
    <name type="scientific">Metabacillus indicus</name>
    <name type="common">Bacillus indicus</name>
    <dbReference type="NCBI Taxonomy" id="246786"/>
    <lineage>
        <taxon>Bacteria</taxon>
        <taxon>Bacillati</taxon>
        <taxon>Bacillota</taxon>
        <taxon>Bacilli</taxon>
        <taxon>Bacillales</taxon>
        <taxon>Bacillaceae</taxon>
        <taxon>Metabacillus</taxon>
    </lineage>
</organism>